<dbReference type="Proteomes" id="UP000681722">
    <property type="component" value="Unassembled WGS sequence"/>
</dbReference>
<dbReference type="SMART" id="SM00327">
    <property type="entry name" value="VWA"/>
    <property type="match status" value="1"/>
</dbReference>
<dbReference type="AlphaFoldDB" id="A0A815Z844"/>
<proteinExistence type="predicted"/>
<dbReference type="Proteomes" id="UP000663829">
    <property type="component" value="Unassembled WGS sequence"/>
</dbReference>
<dbReference type="InterPro" id="IPR002035">
    <property type="entry name" value="VWF_A"/>
</dbReference>
<dbReference type="SUPFAM" id="SSF53300">
    <property type="entry name" value="vWA-like"/>
    <property type="match status" value="1"/>
</dbReference>
<dbReference type="InterPro" id="IPR051266">
    <property type="entry name" value="CLCR"/>
</dbReference>
<evidence type="ECO:0000313" key="2">
    <source>
        <dbReference type="EMBL" id="CAF1581468.1"/>
    </source>
</evidence>
<evidence type="ECO:0000259" key="1">
    <source>
        <dbReference type="PROSITE" id="PS50234"/>
    </source>
</evidence>
<dbReference type="Gene3D" id="3.40.50.410">
    <property type="entry name" value="von Willebrand factor, type A domain"/>
    <property type="match status" value="1"/>
</dbReference>
<gene>
    <name evidence="2" type="ORF">GPM918_LOCUS41124</name>
    <name evidence="3" type="ORF">SRO942_LOCUS42142</name>
</gene>
<accession>A0A815Z844</accession>
<dbReference type="InterPro" id="IPR036465">
    <property type="entry name" value="vWFA_dom_sf"/>
</dbReference>
<dbReference type="PANTHER" id="PTHR10579:SF43">
    <property type="entry name" value="ZINC FINGER (C3HC4-TYPE RING FINGER) FAMILY PROTEIN"/>
    <property type="match status" value="1"/>
</dbReference>
<dbReference type="OrthoDB" id="299997at2759"/>
<dbReference type="EMBL" id="CAJOBC010097697">
    <property type="protein sequence ID" value="CAF4449269.1"/>
    <property type="molecule type" value="Genomic_DNA"/>
</dbReference>
<organism evidence="2 4">
    <name type="scientific">Didymodactylos carnosus</name>
    <dbReference type="NCBI Taxonomy" id="1234261"/>
    <lineage>
        <taxon>Eukaryota</taxon>
        <taxon>Metazoa</taxon>
        <taxon>Spiralia</taxon>
        <taxon>Gnathifera</taxon>
        <taxon>Rotifera</taxon>
        <taxon>Eurotatoria</taxon>
        <taxon>Bdelloidea</taxon>
        <taxon>Philodinida</taxon>
        <taxon>Philodinidae</taxon>
        <taxon>Didymodactylos</taxon>
    </lineage>
</organism>
<dbReference type="PROSITE" id="PS50234">
    <property type="entry name" value="VWFA"/>
    <property type="match status" value="1"/>
</dbReference>
<protein>
    <recommendedName>
        <fullName evidence="1">VWFA domain-containing protein</fullName>
    </recommendedName>
</protein>
<reference evidence="2" key="1">
    <citation type="submission" date="2021-02" db="EMBL/GenBank/DDBJ databases">
        <authorList>
            <person name="Nowell W R."/>
        </authorList>
    </citation>
    <scope>NUCLEOTIDE SEQUENCE</scope>
</reference>
<dbReference type="EMBL" id="CAJNOQ010031721">
    <property type="protein sequence ID" value="CAF1581468.1"/>
    <property type="molecule type" value="Genomic_DNA"/>
</dbReference>
<dbReference type="PANTHER" id="PTHR10579">
    <property type="entry name" value="CALCIUM-ACTIVATED CHLORIDE CHANNEL REGULATOR"/>
    <property type="match status" value="1"/>
</dbReference>
<name>A0A815Z844_9BILA</name>
<keyword evidence="4" id="KW-1185">Reference proteome</keyword>
<evidence type="ECO:0000313" key="3">
    <source>
        <dbReference type="EMBL" id="CAF4449269.1"/>
    </source>
</evidence>
<sequence>MASNNKLEYAKKAVISALNLLHDNDVVHLVAYDDNVWTVFENARASARETLASVVSGIQTGGQTNLSGGIKTGADLLAKHVYPEYSNRMFVLSDGLANVGLKTQDEIRFMVKNYNKQGIIIDSFGIGEDFDAAIMKGIAEAGYGQFFFLETAEVIESLMMKALQSVFDVCGTQAQLIVRGRNNTIVTKIWGYENVACGANIGDLHAENLRVLLCDFTVSGTVPEGTEVEVLDYQLKYNQPANVNSEPSIVSGTLTVKFVNDESLVQQVDPRVKTLHAVQVAAEMDDRIAQLITERKRTDAVALINEQIALLKAVENLDDEKGMIRMLVGMAEGMQQRLKDQTVSEETAAKHYGHHGHMKKCHDYKYTKHYGE</sequence>
<evidence type="ECO:0000313" key="4">
    <source>
        <dbReference type="Proteomes" id="UP000663829"/>
    </source>
</evidence>
<feature type="domain" description="VWFA" evidence="1">
    <location>
        <begin position="1"/>
        <end position="163"/>
    </location>
</feature>
<comment type="caution">
    <text evidence="2">The sequence shown here is derived from an EMBL/GenBank/DDBJ whole genome shotgun (WGS) entry which is preliminary data.</text>
</comment>
<dbReference type="Pfam" id="PF00092">
    <property type="entry name" value="VWA"/>
    <property type="match status" value="1"/>
</dbReference>